<reference evidence="4 5" key="1">
    <citation type="submission" date="2015-01" db="EMBL/GenBank/DDBJ databases">
        <title>Paenibacillus swuensis/DY6/whole genome sequencing.</title>
        <authorList>
            <person name="Kim M.K."/>
            <person name="Srinivasan S."/>
            <person name="Lee J.-J."/>
        </authorList>
    </citation>
    <scope>NUCLEOTIDE SEQUENCE [LARGE SCALE GENOMIC DNA]</scope>
    <source>
        <strain evidence="4 5">DY6</strain>
    </source>
</reference>
<dbReference type="PANTHER" id="PTHR43863:SF2">
    <property type="entry name" value="MALTASE-GLUCOAMYLASE"/>
    <property type="match status" value="1"/>
</dbReference>
<dbReference type="Proteomes" id="UP000076927">
    <property type="component" value="Chromosome"/>
</dbReference>
<feature type="chain" id="PRO_5008000935" description="CBM6 domain-containing protein" evidence="2">
    <location>
        <begin position="30"/>
        <end position="973"/>
    </location>
</feature>
<dbReference type="GO" id="GO:0030246">
    <property type="term" value="F:carbohydrate binding"/>
    <property type="evidence" value="ECO:0007669"/>
    <property type="project" value="InterPro"/>
</dbReference>
<organism evidence="4 5">
    <name type="scientific">Paenibacillus swuensis</name>
    <dbReference type="NCBI Taxonomy" id="1178515"/>
    <lineage>
        <taxon>Bacteria</taxon>
        <taxon>Bacillati</taxon>
        <taxon>Bacillota</taxon>
        <taxon>Bacilli</taxon>
        <taxon>Bacillales</taxon>
        <taxon>Paenibacillaceae</taxon>
        <taxon>Paenibacillus</taxon>
    </lineage>
</organism>
<keyword evidence="5" id="KW-1185">Reference proteome</keyword>
<gene>
    <name evidence="4" type="ORF">SY83_02010</name>
</gene>
<dbReference type="InterPro" id="IPR051816">
    <property type="entry name" value="Glycosyl_Hydrolase_31"/>
</dbReference>
<dbReference type="InterPro" id="IPR012334">
    <property type="entry name" value="Pectin_lyas_fold"/>
</dbReference>
<feature type="domain" description="CBM6" evidence="3">
    <location>
        <begin position="32"/>
        <end position="160"/>
    </location>
</feature>
<proteinExistence type="predicted"/>
<sequence>MRKLGSGLVGCIMLAQLIVMGFIPQLAQAAPTVYQAENAALSGGAVTATNHPGYNGTGFVGGFTDANKGNARVQFTVNGAAAGNHTAILRYANGTGSSKTLSIYVNNTKVKQTTLPHGANWDTWVTMAETVALGSGTNTISYKFDSTDSGNVNVDQLSMEAVTNTQPPAGTYEAEGASLTGGTQVASDHPGYTGTGFVGGYTDSNKGNASALFNVNVTAAGAYDVTVRYANGTGSAKTLSLYVNGVKLRQISLTNTANWDTWGTQVEGVTLNAGNNTIALKFDTTDSGNVNVDNIKLTAGTVVTPPDPTPAGAIEAEEAFLSGGTAINTANAGYTGTGYVSGLTVNGARTVFTVNAVAGNASVGLRYANGSGSAKTLSVLVNGVKQVTTSLPATANWTTWAVKNETLALRNGLNTIAYQYAAGDTGNVQIDSLSGNTGAALNTRGATMPYTTYEAENGTTNGTVLGPSRTYLQLPSEASGRKAVQLTANGHYVQFTAQKAANALVVRYSIPDDAAGNGTNATLSLYINGTKSQDLQLSSKYAWVYGGYPYNNNPSNGSPHRFFDDGRFLIANVNSGDIIKLQKDAGNTAASYTIDLVELEKADAAYAMPANFIDISAAPYNASGNGTTDNTSAIQNAINTAKSQGKGVWIPQGKFKISSYINVDNVTIRGAGPWYSAITGSNGFGGFMGTGSNVQMHDFAIIGDVSYRDDANFHTAIEGNFGTGSLIQNIWIEHTKVGFWVKGPTNGLLISGVRIRDTFADGLNLHAGAINVRLEQSHIRNTGDDGAAMFSEGQADQFNNFKFNTIQLPLLANGIGIYGGTSNRAEDNLISDTVTGSSGIAVSSRFNPAPFSGTTTIQRNTLLRTGGYEPNWGSQLGALWIYADSSDITAPIVVRDMDILDSTHQGILMSYNRTINNVTFNNINITGAGSYGIELNANGSAAFSNVKVSGAASGGLNNITNFTVNRGAGNSGW</sequence>
<name>A0A172TNV2_9BACL</name>
<dbReference type="InterPro" id="IPR033801">
    <property type="entry name" value="CBM6-CBM35-CBM36-like_1"/>
</dbReference>
<dbReference type="Pfam" id="PF22815">
    <property type="entry name" value="CatAgl_D1"/>
    <property type="match status" value="1"/>
</dbReference>
<dbReference type="PANTHER" id="PTHR43863">
    <property type="entry name" value="HYDROLASE, PUTATIVE (AFU_ORTHOLOGUE AFUA_1G03140)-RELATED"/>
    <property type="match status" value="1"/>
</dbReference>
<dbReference type="Pfam" id="PF22816">
    <property type="entry name" value="CatAgl_D2"/>
    <property type="match status" value="1"/>
</dbReference>
<dbReference type="InterPro" id="IPR005084">
    <property type="entry name" value="CBM6"/>
</dbReference>
<evidence type="ECO:0000256" key="1">
    <source>
        <dbReference type="ARBA" id="ARBA00022729"/>
    </source>
</evidence>
<protein>
    <recommendedName>
        <fullName evidence="3">CBM6 domain-containing protein</fullName>
    </recommendedName>
</protein>
<dbReference type="InterPro" id="IPR011050">
    <property type="entry name" value="Pectin_lyase_fold/virulence"/>
</dbReference>
<evidence type="ECO:0000313" key="5">
    <source>
        <dbReference type="Proteomes" id="UP000076927"/>
    </source>
</evidence>
<dbReference type="AlphaFoldDB" id="A0A172TNV2"/>
<dbReference type="InterPro" id="IPR006584">
    <property type="entry name" value="Cellulose-bd_IV"/>
</dbReference>
<feature type="domain" description="CBM6" evidence="3">
    <location>
        <begin position="170"/>
        <end position="298"/>
    </location>
</feature>
<dbReference type="SUPFAM" id="SSF49785">
    <property type="entry name" value="Galactose-binding domain-like"/>
    <property type="match status" value="3"/>
</dbReference>
<dbReference type="InterPro" id="IPR008979">
    <property type="entry name" value="Galactose-bd-like_sf"/>
</dbReference>
<dbReference type="CDD" id="cd04083">
    <property type="entry name" value="CBM35_Lmo2446-like"/>
    <property type="match status" value="3"/>
</dbReference>
<keyword evidence="1 2" id="KW-0732">Signal</keyword>
<dbReference type="PROSITE" id="PS51175">
    <property type="entry name" value="CBM6"/>
    <property type="match status" value="3"/>
</dbReference>
<dbReference type="InterPro" id="IPR055149">
    <property type="entry name" value="Agl_cat_D2"/>
</dbReference>
<feature type="domain" description="CBM6" evidence="3">
    <location>
        <begin position="312"/>
        <end position="436"/>
    </location>
</feature>
<dbReference type="SMART" id="SM00606">
    <property type="entry name" value="CBD_IV"/>
    <property type="match status" value="1"/>
</dbReference>
<dbReference type="EMBL" id="CP011388">
    <property type="protein sequence ID" value="ANE48656.1"/>
    <property type="molecule type" value="Genomic_DNA"/>
</dbReference>
<evidence type="ECO:0000256" key="2">
    <source>
        <dbReference type="SAM" id="SignalP"/>
    </source>
</evidence>
<dbReference type="InterPro" id="IPR006626">
    <property type="entry name" value="PbH1"/>
</dbReference>
<dbReference type="SUPFAM" id="SSF51126">
    <property type="entry name" value="Pectin lyase-like"/>
    <property type="match status" value="1"/>
</dbReference>
<dbReference type="Pfam" id="PF16990">
    <property type="entry name" value="CBM_35"/>
    <property type="match status" value="3"/>
</dbReference>
<dbReference type="Gene3D" id="2.160.20.10">
    <property type="entry name" value="Single-stranded right-handed beta-helix, Pectin lyase-like"/>
    <property type="match status" value="1"/>
</dbReference>
<feature type="signal peptide" evidence="2">
    <location>
        <begin position="1"/>
        <end position="29"/>
    </location>
</feature>
<dbReference type="Gene3D" id="2.60.120.260">
    <property type="entry name" value="Galactose-binding domain-like"/>
    <property type="match status" value="4"/>
</dbReference>
<dbReference type="CDD" id="cd14490">
    <property type="entry name" value="CBM6-CBM35-CBM36_like_1"/>
    <property type="match status" value="1"/>
</dbReference>
<dbReference type="PATRIC" id="fig|1178515.4.peg.380"/>
<dbReference type="STRING" id="1178515.SY83_02010"/>
<accession>A0A172TNV2</accession>
<dbReference type="KEGG" id="pswu:SY83_02010"/>
<evidence type="ECO:0000259" key="3">
    <source>
        <dbReference type="PROSITE" id="PS51175"/>
    </source>
</evidence>
<dbReference type="SMART" id="SM00710">
    <property type="entry name" value="PbH1"/>
    <property type="match status" value="7"/>
</dbReference>
<evidence type="ECO:0000313" key="4">
    <source>
        <dbReference type="EMBL" id="ANE48656.1"/>
    </source>
</evidence>